<gene>
    <name evidence="2" type="ORF">JXQ802_LOCUS41601</name>
    <name evidence="1" type="ORF">PYM288_LOCUS26771</name>
</gene>
<keyword evidence="4" id="KW-1185">Reference proteome</keyword>
<accession>A0A814Z9R4</accession>
<proteinExistence type="predicted"/>
<name>A0A814Z9R4_9BILA</name>
<protein>
    <recommendedName>
        <fullName evidence="5">F-box domain-containing protein</fullName>
    </recommendedName>
</protein>
<dbReference type="EMBL" id="CAJNOH010001654">
    <property type="protein sequence ID" value="CAF1238863.1"/>
    <property type="molecule type" value="Genomic_DNA"/>
</dbReference>
<dbReference type="EMBL" id="CAJNOL010002674">
    <property type="protein sequence ID" value="CAF1521284.1"/>
    <property type="molecule type" value="Genomic_DNA"/>
</dbReference>
<evidence type="ECO:0000313" key="4">
    <source>
        <dbReference type="Proteomes" id="UP000663870"/>
    </source>
</evidence>
<organism evidence="1 3">
    <name type="scientific">Rotaria sordida</name>
    <dbReference type="NCBI Taxonomy" id="392033"/>
    <lineage>
        <taxon>Eukaryota</taxon>
        <taxon>Metazoa</taxon>
        <taxon>Spiralia</taxon>
        <taxon>Gnathifera</taxon>
        <taxon>Rotifera</taxon>
        <taxon>Eurotatoria</taxon>
        <taxon>Bdelloidea</taxon>
        <taxon>Philodinida</taxon>
        <taxon>Philodinidae</taxon>
        <taxon>Rotaria</taxon>
    </lineage>
</organism>
<reference evidence="1" key="1">
    <citation type="submission" date="2021-02" db="EMBL/GenBank/DDBJ databases">
        <authorList>
            <person name="Nowell W R."/>
        </authorList>
    </citation>
    <scope>NUCLEOTIDE SEQUENCE</scope>
</reference>
<evidence type="ECO:0000313" key="1">
    <source>
        <dbReference type="EMBL" id="CAF1238863.1"/>
    </source>
</evidence>
<evidence type="ECO:0008006" key="5">
    <source>
        <dbReference type="Google" id="ProtNLM"/>
    </source>
</evidence>
<comment type="caution">
    <text evidence="1">The sequence shown here is derived from an EMBL/GenBank/DDBJ whole genome shotgun (WGS) entry which is preliminary data.</text>
</comment>
<evidence type="ECO:0000313" key="2">
    <source>
        <dbReference type="EMBL" id="CAF1521284.1"/>
    </source>
</evidence>
<dbReference type="AlphaFoldDB" id="A0A814Z9R4"/>
<dbReference type="Proteomes" id="UP000663854">
    <property type="component" value="Unassembled WGS sequence"/>
</dbReference>
<evidence type="ECO:0000313" key="3">
    <source>
        <dbReference type="Proteomes" id="UP000663854"/>
    </source>
</evidence>
<dbReference type="Proteomes" id="UP000663870">
    <property type="component" value="Unassembled WGS sequence"/>
</dbReference>
<sequence length="270" mass="32501">MEQTKRSWNNTIDNYDDNKRKKINITTVETDYSTKEYFTTNEDLSNELIYEIFEFLDDHHVFQTSFIIISIDNIKNQNDIYYKIFRLPTLKYCQLLIETLRYLRPLSIAKNEFSFIEHLVINNKISINQLNSLLSFVPQLRRLSIGYLDGYRYNRTHKNYLNADQWERLISTYMPNMRTFVFKHKFRSYYQNIDRTAYKTQIIFNTNNVKNITISKELTLDIIQLFTILFSRIQYLTINLYEEALEPIARFLLSKPNDNTRHLALLCISK</sequence>